<dbReference type="EMBL" id="CAJFCW020000001">
    <property type="protein sequence ID" value="CAG9085611.1"/>
    <property type="molecule type" value="Genomic_DNA"/>
</dbReference>
<accession>A0A811JWK0</accession>
<gene>
    <name evidence="9" type="ORF">BOKJ2_LOCUS2115</name>
</gene>
<proteinExistence type="predicted"/>
<dbReference type="Proteomes" id="UP000614601">
    <property type="component" value="Unassembled WGS sequence"/>
</dbReference>
<evidence type="ECO:0000256" key="3">
    <source>
        <dbReference type="ARBA" id="ARBA00036807"/>
    </source>
</evidence>
<keyword evidence="10" id="KW-1185">Reference proteome</keyword>
<evidence type="ECO:0000256" key="7">
    <source>
        <dbReference type="SAM" id="Phobius"/>
    </source>
</evidence>
<dbReference type="GO" id="GO:0005783">
    <property type="term" value="C:endoplasmic reticulum"/>
    <property type="evidence" value="ECO:0007669"/>
    <property type="project" value="TreeGrafter"/>
</dbReference>
<evidence type="ECO:0000313" key="9">
    <source>
        <dbReference type="EMBL" id="CAD5207431.1"/>
    </source>
</evidence>
<dbReference type="EC" id="3.1.3.64" evidence="1"/>
<reference evidence="9" key="1">
    <citation type="submission" date="2020-09" db="EMBL/GenBank/DDBJ databases">
        <authorList>
            <person name="Kikuchi T."/>
        </authorList>
    </citation>
    <scope>NUCLEOTIDE SEQUENCE</scope>
    <source>
        <strain evidence="9">SH1</strain>
    </source>
</reference>
<comment type="catalytic activity">
    <reaction evidence="2">
        <text>a 1,2-diacyl-sn-glycero-3-phospho-(1D-myo-inositol-3-phosphate) + H2O = a 1,2-diacyl-sn-glycero-3-phospho-(1D-myo-inositol) + phosphate</text>
        <dbReference type="Rhea" id="RHEA:12316"/>
        <dbReference type="ChEBI" id="CHEBI:15377"/>
        <dbReference type="ChEBI" id="CHEBI:43474"/>
        <dbReference type="ChEBI" id="CHEBI:57880"/>
        <dbReference type="ChEBI" id="CHEBI:58088"/>
        <dbReference type="EC" id="3.1.3.64"/>
    </reaction>
    <physiologicalReaction direction="left-to-right" evidence="2">
        <dbReference type="Rhea" id="RHEA:12317"/>
    </physiologicalReaction>
</comment>
<name>A0A811JWK0_9BILA</name>
<dbReference type="OrthoDB" id="405996at2759"/>
<evidence type="ECO:0000256" key="6">
    <source>
        <dbReference type="ARBA" id="ARBA00041911"/>
    </source>
</evidence>
<dbReference type="Pfam" id="PF02383">
    <property type="entry name" value="Syja_N"/>
    <property type="match status" value="1"/>
</dbReference>
<dbReference type="InterPro" id="IPR002013">
    <property type="entry name" value="SAC_dom"/>
</dbReference>
<dbReference type="Proteomes" id="UP000783686">
    <property type="component" value="Unassembled WGS sequence"/>
</dbReference>
<feature type="transmembrane region" description="Helical" evidence="7">
    <location>
        <begin position="567"/>
        <end position="585"/>
    </location>
</feature>
<evidence type="ECO:0000256" key="1">
    <source>
        <dbReference type="ARBA" id="ARBA00013038"/>
    </source>
</evidence>
<feature type="transmembrane region" description="Helical" evidence="7">
    <location>
        <begin position="542"/>
        <end position="561"/>
    </location>
</feature>
<keyword evidence="7" id="KW-0472">Membrane</keyword>
<dbReference type="EMBL" id="CAJFDH010000001">
    <property type="protein sequence ID" value="CAD5207431.1"/>
    <property type="molecule type" value="Genomic_DNA"/>
</dbReference>
<evidence type="ECO:0000313" key="10">
    <source>
        <dbReference type="Proteomes" id="UP000614601"/>
    </source>
</evidence>
<feature type="domain" description="SAC" evidence="8">
    <location>
        <begin position="129"/>
        <end position="468"/>
    </location>
</feature>
<comment type="caution">
    <text evidence="9">The sequence shown here is derived from an EMBL/GenBank/DDBJ whole genome shotgun (WGS) entry which is preliminary data.</text>
</comment>
<dbReference type="AlphaFoldDB" id="A0A811JWK0"/>
<dbReference type="PROSITE" id="PS50275">
    <property type="entry name" value="SAC"/>
    <property type="match status" value="1"/>
</dbReference>
<keyword evidence="7" id="KW-1133">Transmembrane helix</keyword>
<dbReference type="PANTHER" id="PTHR45662:SF2">
    <property type="entry name" value="PHOSPHATIDYLINOSITOL-3-PHOSPHATASE SAC1"/>
    <property type="match status" value="1"/>
</dbReference>
<comment type="catalytic activity">
    <reaction evidence="3">
        <text>a 1,2-diacyl-sn-glycero-3-phospho-(1D-myo-inositol 4-phosphate) + H2O = a 1,2-diacyl-sn-glycero-3-phospho-(1D-myo-inositol) + phosphate</text>
        <dbReference type="Rhea" id="RHEA:55652"/>
        <dbReference type="ChEBI" id="CHEBI:15377"/>
        <dbReference type="ChEBI" id="CHEBI:43474"/>
        <dbReference type="ChEBI" id="CHEBI:57880"/>
        <dbReference type="ChEBI" id="CHEBI:58178"/>
    </reaction>
    <physiologicalReaction direction="left-to-right" evidence="3">
        <dbReference type="Rhea" id="RHEA:55653"/>
    </physiologicalReaction>
</comment>
<keyword evidence="7" id="KW-0812">Transmembrane</keyword>
<protein>
    <recommendedName>
        <fullName evidence="4">Phosphatidylinositol-3-phosphatase SAC1</fullName>
        <ecNumber evidence="1">3.1.3.64</ecNumber>
    </recommendedName>
    <alternativeName>
        <fullName evidence="6">Phosphatidylinositol-4-phosphate phosphatase</fullName>
    </alternativeName>
    <alternativeName>
        <fullName evidence="5">Suppressor of actin mutations 1-like protein</fullName>
    </alternativeName>
</protein>
<evidence type="ECO:0000259" key="8">
    <source>
        <dbReference type="PROSITE" id="PS50275"/>
    </source>
</evidence>
<sequence length="597" mass="68468">MPFEVFERYNLYITPDLFCIEPRRKDGSVVGENYLRIDRITNEVDLFNSSKNPIPAAQAEVKAIYGLWGIIPLLAGNYLCVITKASIIGILNGSEIYHADQSECIPYQVGQMHLTQSQRNYNQIYVDLLKASLNQRGYYFSYDYDLSRTMQWLSENSSPDFRDRALYERAAVWYLWNNYLISPLSRRSELQKYCLPIIHGFVGIRECFLKGHSFKLVIISRRPIERPGVRFIVRGVDSNGSAANFVETEQIIEYDNGGKVETRRWTSLIQLRGSIPLLWSQKPNLKWQPTPYMRPQDDQTDAFVSHMKELKRRYGGTHVIVNLVNQKGREHGVGGELARVSLQASLDFVRYIPFDFHKECKNLNWSRLSLLRDILKPLQREFGFFSSSVANPSEARRQKGFFRTNCMDCLDRTNVGQAMIAKESLRDQLVHLGIFNENDDLDTFETFVFIFRNLWADNGDEISKQYAGTGALKTDYTRVGKRTTNGAVQDGINALTRYYKNNFTDGYKLDSMNLLLGYFKLPEMGAPEGLDRPLISIDANGFAIVGAVFSMAMTLLCVLVSENVTATIVWFVIFLAFAAFIYLNGEEFVRKPKLKKD</sequence>
<dbReference type="PANTHER" id="PTHR45662">
    <property type="entry name" value="PHOSPHATIDYLINOSITIDE PHOSPHATASE SAC1"/>
    <property type="match status" value="1"/>
</dbReference>
<evidence type="ECO:0000256" key="4">
    <source>
        <dbReference type="ARBA" id="ARBA00040795"/>
    </source>
</evidence>
<dbReference type="GO" id="GO:0004438">
    <property type="term" value="F:phosphatidylinositol-3-phosphate phosphatase activity"/>
    <property type="evidence" value="ECO:0007669"/>
    <property type="project" value="UniProtKB-EC"/>
</dbReference>
<dbReference type="GO" id="GO:0046856">
    <property type="term" value="P:phosphatidylinositol dephosphorylation"/>
    <property type="evidence" value="ECO:0007669"/>
    <property type="project" value="TreeGrafter"/>
</dbReference>
<dbReference type="GO" id="GO:0043812">
    <property type="term" value="F:phosphatidylinositol-4-phosphate phosphatase activity"/>
    <property type="evidence" value="ECO:0007669"/>
    <property type="project" value="TreeGrafter"/>
</dbReference>
<organism evidence="9 10">
    <name type="scientific">Bursaphelenchus okinawaensis</name>
    <dbReference type="NCBI Taxonomy" id="465554"/>
    <lineage>
        <taxon>Eukaryota</taxon>
        <taxon>Metazoa</taxon>
        <taxon>Ecdysozoa</taxon>
        <taxon>Nematoda</taxon>
        <taxon>Chromadorea</taxon>
        <taxon>Rhabditida</taxon>
        <taxon>Tylenchina</taxon>
        <taxon>Tylenchomorpha</taxon>
        <taxon>Aphelenchoidea</taxon>
        <taxon>Aphelenchoididae</taxon>
        <taxon>Bursaphelenchus</taxon>
    </lineage>
</organism>
<evidence type="ECO:0000256" key="5">
    <source>
        <dbReference type="ARBA" id="ARBA00041396"/>
    </source>
</evidence>
<evidence type="ECO:0000256" key="2">
    <source>
        <dbReference type="ARBA" id="ARBA00036631"/>
    </source>
</evidence>